<sequence>MTGPALGGFAPAGEPRWPSGRQRVRRFGGDAVSVRISPRAVAVSVGLGVVIVAAGLVALTTGDYPIPVGDVLRALLGHADGGTDFVVNSLRLPRLVTGLLVGAALALSGSIFQSVSNNLLGSPDILGFTTGSATGALVVLLVLRGNAAEASLGAVAGGLLTGALVYALSRRHGLAGPRLILIGIAVGALLISVNSYLITRATLAAAVAAQVWLIGSLNSRGWDQAWPLALALVILMPVALFHGRRLAYLEMGRETAQTLGVDVERSRLLLLAVGAALAATATAAAGPVGFVALTAPPLARRLTAAPAPPLVSTALAGAALVAVGDLAAQRLFAPVQLPVGVATGAVGGVYLAALLLRRRA</sequence>
<reference evidence="11" key="1">
    <citation type="submission" date="2015-02" db="EMBL/GenBank/DDBJ databases">
        <title>Draft Genome of Frankia sp. CpI1-S.</title>
        <authorList>
            <person name="Oshone R.T."/>
            <person name="Ngom M."/>
            <person name="Ghodhbane-Gtari F."/>
            <person name="Gtari M."/>
            <person name="Morris K."/>
            <person name="Thomas K."/>
            <person name="Sen A."/>
            <person name="Tisa L.S."/>
        </authorList>
    </citation>
    <scope>NUCLEOTIDE SEQUENCE [LARGE SCALE GENOMIC DNA]</scope>
    <source>
        <strain evidence="11">CpI1-S</strain>
    </source>
</reference>
<dbReference type="PANTHER" id="PTHR30472:SF24">
    <property type="entry name" value="FERRIC ENTEROBACTIN TRANSPORT SYSTEM PERMEASE PROTEIN FEPG"/>
    <property type="match status" value="1"/>
</dbReference>
<feature type="transmembrane region" description="Helical" evidence="9">
    <location>
        <begin position="150"/>
        <end position="168"/>
    </location>
</feature>
<dbReference type="Pfam" id="PF01032">
    <property type="entry name" value="FecCD"/>
    <property type="match status" value="1"/>
</dbReference>
<gene>
    <name evidence="10" type="ORF">FF36_04561</name>
</gene>
<dbReference type="InterPro" id="IPR037294">
    <property type="entry name" value="ABC_BtuC-like"/>
</dbReference>
<proteinExistence type="inferred from homology"/>
<feature type="transmembrane region" description="Helical" evidence="9">
    <location>
        <begin position="125"/>
        <end position="144"/>
    </location>
</feature>
<dbReference type="EMBL" id="JYFN01000043">
    <property type="protein sequence ID" value="KJE21133.1"/>
    <property type="molecule type" value="Genomic_DNA"/>
</dbReference>
<evidence type="ECO:0000313" key="10">
    <source>
        <dbReference type="EMBL" id="KJE21133.1"/>
    </source>
</evidence>
<evidence type="ECO:0000256" key="7">
    <source>
        <dbReference type="ARBA" id="ARBA00023136"/>
    </source>
</evidence>
<evidence type="ECO:0000256" key="3">
    <source>
        <dbReference type="ARBA" id="ARBA00022448"/>
    </source>
</evidence>
<keyword evidence="5 9" id="KW-0812">Transmembrane</keyword>
<feature type="transmembrane region" description="Helical" evidence="9">
    <location>
        <begin position="268"/>
        <end position="293"/>
    </location>
</feature>
<dbReference type="Proteomes" id="UP000032545">
    <property type="component" value="Unassembled WGS sequence"/>
</dbReference>
<accession>A0A0D8BA20</accession>
<evidence type="ECO:0000256" key="8">
    <source>
        <dbReference type="SAM" id="MobiDB-lite"/>
    </source>
</evidence>
<keyword evidence="6 9" id="KW-1133">Transmembrane helix</keyword>
<evidence type="ECO:0000256" key="6">
    <source>
        <dbReference type="ARBA" id="ARBA00022989"/>
    </source>
</evidence>
<dbReference type="OrthoDB" id="4455417at2"/>
<comment type="caution">
    <text evidence="10">The sequence shown here is derived from an EMBL/GenBank/DDBJ whole genome shotgun (WGS) entry which is preliminary data.</text>
</comment>
<feature type="transmembrane region" description="Helical" evidence="9">
    <location>
        <begin position="95"/>
        <end position="113"/>
    </location>
</feature>
<keyword evidence="4" id="KW-1003">Cell membrane</keyword>
<dbReference type="GO" id="GO:0005886">
    <property type="term" value="C:plasma membrane"/>
    <property type="evidence" value="ECO:0007669"/>
    <property type="project" value="UniProtKB-SubCell"/>
</dbReference>
<dbReference type="AlphaFoldDB" id="A0A0D8BA20"/>
<keyword evidence="7 9" id="KW-0472">Membrane</keyword>
<evidence type="ECO:0000256" key="2">
    <source>
        <dbReference type="ARBA" id="ARBA00007935"/>
    </source>
</evidence>
<dbReference type="PATRIC" id="fig|1502723.3.peg.4504"/>
<dbReference type="RefSeq" id="WP_044887083.1">
    <property type="nucleotide sequence ID" value="NZ_JYFN01000043.1"/>
</dbReference>
<evidence type="ECO:0000256" key="9">
    <source>
        <dbReference type="SAM" id="Phobius"/>
    </source>
</evidence>
<organism evidence="10 11">
    <name type="scientific">Frankia torreyi</name>
    <dbReference type="NCBI Taxonomy" id="1856"/>
    <lineage>
        <taxon>Bacteria</taxon>
        <taxon>Bacillati</taxon>
        <taxon>Actinomycetota</taxon>
        <taxon>Actinomycetes</taxon>
        <taxon>Frankiales</taxon>
        <taxon>Frankiaceae</taxon>
        <taxon>Frankia</taxon>
    </lineage>
</organism>
<feature type="transmembrane region" description="Helical" evidence="9">
    <location>
        <begin position="180"/>
        <end position="213"/>
    </location>
</feature>
<evidence type="ECO:0000256" key="5">
    <source>
        <dbReference type="ARBA" id="ARBA00022692"/>
    </source>
</evidence>
<dbReference type="CDD" id="cd06550">
    <property type="entry name" value="TM_ABC_iron-siderophores_like"/>
    <property type="match status" value="1"/>
</dbReference>
<feature type="transmembrane region" description="Helical" evidence="9">
    <location>
        <begin position="40"/>
        <end position="59"/>
    </location>
</feature>
<evidence type="ECO:0000256" key="1">
    <source>
        <dbReference type="ARBA" id="ARBA00004651"/>
    </source>
</evidence>
<feature type="transmembrane region" description="Helical" evidence="9">
    <location>
        <begin position="335"/>
        <end position="356"/>
    </location>
</feature>
<feature type="transmembrane region" description="Helical" evidence="9">
    <location>
        <begin position="225"/>
        <end position="247"/>
    </location>
</feature>
<dbReference type="SUPFAM" id="SSF81345">
    <property type="entry name" value="ABC transporter involved in vitamin B12 uptake, BtuC"/>
    <property type="match status" value="1"/>
</dbReference>
<dbReference type="PANTHER" id="PTHR30472">
    <property type="entry name" value="FERRIC ENTEROBACTIN TRANSPORT SYSTEM PERMEASE PROTEIN"/>
    <property type="match status" value="1"/>
</dbReference>
<evidence type="ECO:0000256" key="4">
    <source>
        <dbReference type="ARBA" id="ARBA00022475"/>
    </source>
</evidence>
<name>A0A0D8BA20_9ACTN</name>
<keyword evidence="11" id="KW-1185">Reference proteome</keyword>
<dbReference type="Gene3D" id="1.10.3470.10">
    <property type="entry name" value="ABC transporter involved in vitamin B12 uptake, BtuC"/>
    <property type="match status" value="1"/>
</dbReference>
<dbReference type="GO" id="GO:0022857">
    <property type="term" value="F:transmembrane transporter activity"/>
    <property type="evidence" value="ECO:0007669"/>
    <property type="project" value="InterPro"/>
</dbReference>
<comment type="subcellular location">
    <subcellularLocation>
        <location evidence="1">Cell membrane</location>
        <topology evidence="1">Multi-pass membrane protein</topology>
    </subcellularLocation>
</comment>
<dbReference type="GO" id="GO:0033214">
    <property type="term" value="P:siderophore-iron import into cell"/>
    <property type="evidence" value="ECO:0007669"/>
    <property type="project" value="TreeGrafter"/>
</dbReference>
<reference evidence="10 11" key="2">
    <citation type="journal article" date="2016" name="Genome Announc.">
        <title>Permanent Draft Genome Sequences for Two Variants of Frankia sp. Strain CpI1, the First Frankia Strain Isolated from Root Nodules of Comptonia peregrina.</title>
        <authorList>
            <person name="Oshone R."/>
            <person name="Hurst S.G.IV."/>
            <person name="Abebe-Akele F."/>
            <person name="Simpson S."/>
            <person name="Morris K."/>
            <person name="Thomas W.K."/>
            <person name="Tisa L.S."/>
        </authorList>
    </citation>
    <scope>NUCLEOTIDE SEQUENCE [LARGE SCALE GENOMIC DNA]</scope>
    <source>
        <strain evidence="11">CpI1-S</strain>
    </source>
</reference>
<keyword evidence="3" id="KW-0813">Transport</keyword>
<dbReference type="InterPro" id="IPR000522">
    <property type="entry name" value="ABC_transptr_permease_BtuC"/>
</dbReference>
<feature type="region of interest" description="Disordered" evidence="8">
    <location>
        <begin position="1"/>
        <end position="20"/>
    </location>
</feature>
<protein>
    <submittedName>
        <fullName evidence="10">ABC-type enterobactin transport system, permease component</fullName>
    </submittedName>
</protein>
<evidence type="ECO:0000313" key="11">
    <source>
        <dbReference type="Proteomes" id="UP000032545"/>
    </source>
</evidence>
<comment type="similarity">
    <text evidence="2">Belongs to the binding-protein-dependent transport system permease family. FecCD subfamily.</text>
</comment>